<name>A0ABY2WJ32_9FLAO</name>
<keyword evidence="5" id="KW-1185">Reference proteome</keyword>
<evidence type="ECO:0000313" key="4">
    <source>
        <dbReference type="EMBL" id="TMU54647.1"/>
    </source>
</evidence>
<evidence type="ECO:0000313" key="5">
    <source>
        <dbReference type="Proteomes" id="UP000751614"/>
    </source>
</evidence>
<keyword evidence="1" id="KW-0472">Membrane</keyword>
<dbReference type="InterPro" id="IPR019251">
    <property type="entry name" value="DUF2231_TM"/>
</dbReference>
<keyword evidence="1" id="KW-0812">Transmembrane</keyword>
<gene>
    <name evidence="4" type="ORF">FGG15_10585</name>
</gene>
<dbReference type="EMBL" id="VCNI01000002">
    <property type="protein sequence ID" value="TMU54647.1"/>
    <property type="molecule type" value="Genomic_DNA"/>
</dbReference>
<dbReference type="RefSeq" id="WP_138836034.1">
    <property type="nucleotide sequence ID" value="NZ_VCNI01000002.1"/>
</dbReference>
<dbReference type="InterPro" id="IPR032675">
    <property type="entry name" value="LRR_dom_sf"/>
</dbReference>
<organism evidence="4 5">
    <name type="scientific">Flagellimonas algicola</name>
    <dbReference type="NCBI Taxonomy" id="2583815"/>
    <lineage>
        <taxon>Bacteria</taxon>
        <taxon>Pseudomonadati</taxon>
        <taxon>Bacteroidota</taxon>
        <taxon>Flavobacteriia</taxon>
        <taxon>Flavobacteriales</taxon>
        <taxon>Flavobacteriaceae</taxon>
        <taxon>Flagellimonas</taxon>
    </lineage>
</organism>
<comment type="caution">
    <text evidence="4">The sequence shown here is derived from an EMBL/GenBank/DDBJ whole genome shotgun (WGS) entry which is preliminary data.</text>
</comment>
<dbReference type="Proteomes" id="UP000751614">
    <property type="component" value="Unassembled WGS sequence"/>
</dbReference>
<protein>
    <recommendedName>
        <fullName evidence="6">F5/8 type C domain-containing protein</fullName>
    </recommendedName>
</protein>
<proteinExistence type="predicted"/>
<dbReference type="Gene3D" id="3.80.10.10">
    <property type="entry name" value="Ribonuclease Inhibitor"/>
    <property type="match status" value="1"/>
</dbReference>
<dbReference type="Pfam" id="PF07635">
    <property type="entry name" value="PSCyt1"/>
    <property type="match status" value="1"/>
</dbReference>
<evidence type="ECO:0000259" key="2">
    <source>
        <dbReference type="Pfam" id="PF07635"/>
    </source>
</evidence>
<evidence type="ECO:0000256" key="1">
    <source>
        <dbReference type="SAM" id="Phobius"/>
    </source>
</evidence>
<feature type="domain" description="DUF2231" evidence="3">
    <location>
        <begin position="5"/>
        <end position="126"/>
    </location>
</feature>
<feature type="transmembrane region" description="Helical" evidence="1">
    <location>
        <begin position="6"/>
        <end position="28"/>
    </location>
</feature>
<feature type="transmembrane region" description="Helical" evidence="1">
    <location>
        <begin position="40"/>
        <end position="62"/>
    </location>
</feature>
<accession>A0ABY2WJ32</accession>
<keyword evidence="1" id="KW-1133">Transmembrane helix</keyword>
<evidence type="ECO:0008006" key="6">
    <source>
        <dbReference type="Google" id="ProtNLM"/>
    </source>
</evidence>
<feature type="transmembrane region" description="Helical" evidence="1">
    <location>
        <begin position="74"/>
        <end position="92"/>
    </location>
</feature>
<evidence type="ECO:0000259" key="3">
    <source>
        <dbReference type="Pfam" id="PF09990"/>
    </source>
</evidence>
<reference evidence="4 5" key="1">
    <citation type="submission" date="2019-05" db="EMBL/GenBank/DDBJ databases">
        <title>Flagellimonas sp. AsT0115, sp. nov., isolated from a marine red algae, Asparagopsis taxiformis.</title>
        <authorList>
            <person name="Kim J."/>
            <person name="Jeong S.E."/>
            <person name="Jeon C.O."/>
        </authorList>
    </citation>
    <scope>NUCLEOTIDE SEQUENCE [LARGE SCALE GENOMIC DNA]</scope>
    <source>
        <strain evidence="4 5">AsT0115</strain>
    </source>
</reference>
<feature type="transmembrane region" description="Helical" evidence="1">
    <location>
        <begin position="104"/>
        <end position="123"/>
    </location>
</feature>
<dbReference type="InterPro" id="IPR011429">
    <property type="entry name" value="Cyt_c_Planctomycete-type"/>
</dbReference>
<feature type="domain" description="Cytochrome C Planctomycete-type" evidence="2">
    <location>
        <begin position="163"/>
        <end position="223"/>
    </location>
</feature>
<dbReference type="Gene3D" id="2.60.120.260">
    <property type="entry name" value="Galactose-binding domain-like"/>
    <property type="match status" value="1"/>
</dbReference>
<dbReference type="Pfam" id="PF09990">
    <property type="entry name" value="DUF2231"/>
    <property type="match status" value="1"/>
</dbReference>
<sequence length="681" mass="76445">MPPGNLHPLFVHLPIGILLLAFLMELYYRKKPQPKDNGTILFALAIGAISALISVVTGWFLGGNGGYDEQLLDLHRWIAIAFSVGAAVLFFLKKSSNKQAQKSYMPVFILVLVLLTATGHYGGSLTHGEDFLFAEKYEDPVIENVEKAAVYADIVQPILQRKCVSCHNSGKTKGGLLLTSENSLIAGGDSGSLLDSLEQEGMSLLMHRLHLPMEDEEHMPPKGKVQLTAEEVMLMEWWMENEHCFDCLVEDLHHEGKLTTALEALEKDTSTEALLAEKVDEVPQDFMDLLAQNNISAQLISEEKPLLLINFLQRKNLSEADFELLQRYKENVVQLNLGYTNMDNEMIKLLKPFKNLLKLQLQNTQITNEGLKEIKRFKLLESLNLFGTDVDDTGLDQLSKLANLKKLFVWQTPMTPEGLLSFQEKQRQVEIQGQIADSVFAASTLGPPTIIAEHEVFKDSIQVSLEQFFDGAKIFYVLETTQNDTLPKEYDEPFYINETGRLRTFATLDGWEPSLESSMDFLKSGVKVNRINLVSEPHPKYVSKGGNTLVDFSRGTSNFVDGKWLGFEAKHMTATVEFKEPTTISHIAVGSLSIPTNWIFRPVGYTVWGSKDGSSYTQLKSIDLPLGQPSINIERLIYDIEIPPTQLKKVKLLVKSPLKNPDWHPVPGGKSFIFLDELVFN</sequence>
<dbReference type="SUPFAM" id="SSF52047">
    <property type="entry name" value="RNI-like"/>
    <property type="match status" value="1"/>
</dbReference>